<dbReference type="GO" id="GO:0003676">
    <property type="term" value="F:nucleic acid binding"/>
    <property type="evidence" value="ECO:0007669"/>
    <property type="project" value="InterPro"/>
</dbReference>
<evidence type="ECO:0000256" key="4">
    <source>
        <dbReference type="ARBA" id="ARBA00022839"/>
    </source>
</evidence>
<feature type="compositionally biased region" description="Polar residues" evidence="6">
    <location>
        <begin position="65"/>
        <end position="76"/>
    </location>
</feature>
<evidence type="ECO:0000256" key="3">
    <source>
        <dbReference type="ARBA" id="ARBA00022801"/>
    </source>
</evidence>
<sequence length="442" mass="49064">MDGAENPAQSSRPAPSQPSTQDAQSPPPPVHANQPVGLSNLDLQMLSVRHLMLDLALSNINDSYDASNPTQSSLPASSEPFAPEGPDAPSPPPRVLTEVGTLIVPSPDYLSELQREKLYPGNLKASGYPLEQLSKAELRRKARCQRCSRALNSKAKNRGQSQKDAVNQVQPSTQPTDETGTQPKQERADEIRRMQCKFHSGKVMRGKWTCCNGHIHALPCAEQERHQSRAYAKGELDAYWRLYETPPTKQAPPIRTAVVLDCEMGVAESGDSELIRLSMVDYFTCEVLIDSLVWPDVKMTHYNTRFSGVSKAMMEQARRSGNCILGRKKARLEIWKYVGANTIIVAHGGSGDFNALRLIHRTVVDTQLVETFSDEEDKGLSLKALAKERLGREIQIKGKGHDSLEDAIATRDLLHWHMSLRVERKQLEEDQGSRGGRGLESE</sequence>
<protein>
    <submittedName>
        <fullName evidence="8">Ribonuclease H-like domain-containing protein</fullName>
    </submittedName>
</protein>
<dbReference type="EMBL" id="JAGPYM010000006">
    <property type="protein sequence ID" value="KAH6892909.1"/>
    <property type="molecule type" value="Genomic_DNA"/>
</dbReference>
<comment type="function">
    <text evidence="5">Exoribonuclease involved in ribosome biosynthesis. Involved in the processing of ITS1, the internal transcribed spacer localized between the 18S and 5.8S rRNAs.</text>
</comment>
<evidence type="ECO:0000259" key="7">
    <source>
        <dbReference type="SMART" id="SM00479"/>
    </source>
</evidence>
<dbReference type="PANTHER" id="PTHR12801">
    <property type="entry name" value="RNA EXONUCLEASE REXO1 / RECO3 FAMILY MEMBER-RELATED"/>
    <property type="match status" value="1"/>
</dbReference>
<feature type="region of interest" description="Disordered" evidence="6">
    <location>
        <begin position="152"/>
        <end position="189"/>
    </location>
</feature>
<organism evidence="8 9">
    <name type="scientific">Thelonectria olida</name>
    <dbReference type="NCBI Taxonomy" id="1576542"/>
    <lineage>
        <taxon>Eukaryota</taxon>
        <taxon>Fungi</taxon>
        <taxon>Dikarya</taxon>
        <taxon>Ascomycota</taxon>
        <taxon>Pezizomycotina</taxon>
        <taxon>Sordariomycetes</taxon>
        <taxon>Hypocreomycetidae</taxon>
        <taxon>Hypocreales</taxon>
        <taxon>Nectriaceae</taxon>
        <taxon>Thelonectria</taxon>
    </lineage>
</organism>
<feature type="compositionally biased region" description="Polar residues" evidence="6">
    <location>
        <begin position="158"/>
        <end position="183"/>
    </location>
</feature>
<dbReference type="InterPro" id="IPR047021">
    <property type="entry name" value="REXO1/3/4-like"/>
</dbReference>
<evidence type="ECO:0000313" key="9">
    <source>
        <dbReference type="Proteomes" id="UP000777438"/>
    </source>
</evidence>
<keyword evidence="3" id="KW-0378">Hydrolase</keyword>
<dbReference type="Gene3D" id="3.30.420.10">
    <property type="entry name" value="Ribonuclease H-like superfamily/Ribonuclease H"/>
    <property type="match status" value="1"/>
</dbReference>
<feature type="region of interest" description="Disordered" evidence="6">
    <location>
        <begin position="65"/>
        <end position="96"/>
    </location>
</feature>
<reference evidence="8 9" key="1">
    <citation type="journal article" date="2021" name="Nat. Commun.">
        <title>Genetic determinants of endophytism in the Arabidopsis root mycobiome.</title>
        <authorList>
            <person name="Mesny F."/>
            <person name="Miyauchi S."/>
            <person name="Thiergart T."/>
            <person name="Pickel B."/>
            <person name="Atanasova L."/>
            <person name="Karlsson M."/>
            <person name="Huettel B."/>
            <person name="Barry K.W."/>
            <person name="Haridas S."/>
            <person name="Chen C."/>
            <person name="Bauer D."/>
            <person name="Andreopoulos W."/>
            <person name="Pangilinan J."/>
            <person name="LaButti K."/>
            <person name="Riley R."/>
            <person name="Lipzen A."/>
            <person name="Clum A."/>
            <person name="Drula E."/>
            <person name="Henrissat B."/>
            <person name="Kohler A."/>
            <person name="Grigoriev I.V."/>
            <person name="Martin F.M."/>
            <person name="Hacquard S."/>
        </authorList>
    </citation>
    <scope>NUCLEOTIDE SEQUENCE [LARGE SCALE GENOMIC DNA]</scope>
    <source>
        <strain evidence="8 9">MPI-CAGE-CH-0241</strain>
    </source>
</reference>
<dbReference type="SMART" id="SM00479">
    <property type="entry name" value="EXOIII"/>
    <property type="match status" value="1"/>
</dbReference>
<dbReference type="Proteomes" id="UP000777438">
    <property type="component" value="Unassembled WGS sequence"/>
</dbReference>
<dbReference type="Pfam" id="PF00929">
    <property type="entry name" value="RNase_T"/>
    <property type="match status" value="1"/>
</dbReference>
<keyword evidence="4" id="KW-0269">Exonuclease</keyword>
<evidence type="ECO:0000256" key="1">
    <source>
        <dbReference type="ARBA" id="ARBA00022552"/>
    </source>
</evidence>
<name>A0A9P8W786_9HYPO</name>
<dbReference type="InterPro" id="IPR036397">
    <property type="entry name" value="RNaseH_sf"/>
</dbReference>
<keyword evidence="1" id="KW-0698">rRNA processing</keyword>
<feature type="region of interest" description="Disordered" evidence="6">
    <location>
        <begin position="1"/>
        <end position="36"/>
    </location>
</feature>
<dbReference type="GO" id="GO:0004527">
    <property type="term" value="F:exonuclease activity"/>
    <property type="evidence" value="ECO:0007669"/>
    <property type="project" value="UniProtKB-KW"/>
</dbReference>
<evidence type="ECO:0000256" key="2">
    <source>
        <dbReference type="ARBA" id="ARBA00022722"/>
    </source>
</evidence>
<evidence type="ECO:0000256" key="5">
    <source>
        <dbReference type="ARBA" id="ARBA00025599"/>
    </source>
</evidence>
<evidence type="ECO:0000313" key="8">
    <source>
        <dbReference type="EMBL" id="KAH6892909.1"/>
    </source>
</evidence>
<dbReference type="GO" id="GO:0000027">
    <property type="term" value="P:ribosomal large subunit assembly"/>
    <property type="evidence" value="ECO:0007669"/>
    <property type="project" value="TreeGrafter"/>
</dbReference>
<dbReference type="GO" id="GO:0005634">
    <property type="term" value="C:nucleus"/>
    <property type="evidence" value="ECO:0007669"/>
    <property type="project" value="TreeGrafter"/>
</dbReference>
<feature type="domain" description="Exonuclease" evidence="7">
    <location>
        <begin position="256"/>
        <end position="423"/>
    </location>
</feature>
<dbReference type="SUPFAM" id="SSF53098">
    <property type="entry name" value="Ribonuclease H-like"/>
    <property type="match status" value="1"/>
</dbReference>
<evidence type="ECO:0000256" key="6">
    <source>
        <dbReference type="SAM" id="MobiDB-lite"/>
    </source>
</evidence>
<comment type="caution">
    <text evidence="8">The sequence shown here is derived from an EMBL/GenBank/DDBJ whole genome shotgun (WGS) entry which is preliminary data.</text>
</comment>
<accession>A0A9P8W786</accession>
<dbReference type="CDD" id="cd06137">
    <property type="entry name" value="DEDDh_RNase"/>
    <property type="match status" value="1"/>
</dbReference>
<dbReference type="InterPro" id="IPR013520">
    <property type="entry name" value="Ribonucl_H"/>
</dbReference>
<gene>
    <name evidence="8" type="ORF">B0T10DRAFT_457028</name>
</gene>
<feature type="compositionally biased region" description="Low complexity" evidence="6">
    <location>
        <begin position="7"/>
        <end position="19"/>
    </location>
</feature>
<dbReference type="InterPro" id="IPR012337">
    <property type="entry name" value="RNaseH-like_sf"/>
</dbReference>
<dbReference type="GO" id="GO:0006364">
    <property type="term" value="P:rRNA processing"/>
    <property type="evidence" value="ECO:0007669"/>
    <property type="project" value="UniProtKB-KW"/>
</dbReference>
<keyword evidence="2" id="KW-0540">Nuclease</keyword>
<dbReference type="OrthoDB" id="16516at2759"/>
<dbReference type="PANTHER" id="PTHR12801:SF45">
    <property type="entry name" value="RNA EXONUCLEASE 4"/>
    <property type="match status" value="1"/>
</dbReference>
<proteinExistence type="predicted"/>
<keyword evidence="9" id="KW-1185">Reference proteome</keyword>
<dbReference type="AlphaFoldDB" id="A0A9P8W786"/>